<dbReference type="GO" id="GO:0010945">
    <property type="term" value="F:coenzyme A diphosphatase activity"/>
    <property type="evidence" value="ECO:0007669"/>
    <property type="project" value="InterPro"/>
</dbReference>
<keyword evidence="10" id="KW-1185">Reference proteome</keyword>
<dbReference type="Gene3D" id="3.90.79.10">
    <property type="entry name" value="Nucleoside Triphosphate Pyrophosphohydrolase"/>
    <property type="match status" value="1"/>
</dbReference>
<keyword evidence="3" id="KW-0479">Metal-binding</keyword>
<name>A0A937CWH8_9BURK</name>
<dbReference type="InterPro" id="IPR015797">
    <property type="entry name" value="NUDIX_hydrolase-like_dom_sf"/>
</dbReference>
<evidence type="ECO:0000256" key="6">
    <source>
        <dbReference type="ARBA" id="ARBA00023211"/>
    </source>
</evidence>
<evidence type="ECO:0000256" key="5">
    <source>
        <dbReference type="ARBA" id="ARBA00022842"/>
    </source>
</evidence>
<dbReference type="PROSITE" id="PS00893">
    <property type="entry name" value="NUDIX_BOX"/>
    <property type="match status" value="1"/>
</dbReference>
<dbReference type="Proteomes" id="UP000599109">
    <property type="component" value="Unassembled WGS sequence"/>
</dbReference>
<dbReference type="PRINTS" id="PR00502">
    <property type="entry name" value="NUDIXFAMILY"/>
</dbReference>
<evidence type="ECO:0000313" key="10">
    <source>
        <dbReference type="Proteomes" id="UP000599109"/>
    </source>
</evidence>
<evidence type="ECO:0000259" key="8">
    <source>
        <dbReference type="PROSITE" id="PS51462"/>
    </source>
</evidence>
<dbReference type="AlphaFoldDB" id="A0A937CWH8"/>
<keyword evidence="6" id="KW-0464">Manganese</keyword>
<feature type="domain" description="Nudix hydrolase" evidence="8">
    <location>
        <begin position="32"/>
        <end position="179"/>
    </location>
</feature>
<dbReference type="InterPro" id="IPR020476">
    <property type="entry name" value="Nudix_hydrolase"/>
</dbReference>
<dbReference type="PROSITE" id="PS51462">
    <property type="entry name" value="NUDIX"/>
    <property type="match status" value="1"/>
</dbReference>
<organism evidence="9 10">
    <name type="scientific">Ramlibacter monticola</name>
    <dbReference type="NCBI Taxonomy" id="1926872"/>
    <lineage>
        <taxon>Bacteria</taxon>
        <taxon>Pseudomonadati</taxon>
        <taxon>Pseudomonadota</taxon>
        <taxon>Betaproteobacteria</taxon>
        <taxon>Burkholderiales</taxon>
        <taxon>Comamonadaceae</taxon>
        <taxon>Ramlibacter</taxon>
    </lineage>
</organism>
<evidence type="ECO:0000256" key="4">
    <source>
        <dbReference type="ARBA" id="ARBA00022801"/>
    </source>
</evidence>
<evidence type="ECO:0000256" key="7">
    <source>
        <dbReference type="RuleBase" id="RU003476"/>
    </source>
</evidence>
<gene>
    <name evidence="9" type="ORF">JJ685_29310</name>
</gene>
<dbReference type="PANTHER" id="PTHR12992">
    <property type="entry name" value="NUDIX HYDROLASE"/>
    <property type="match status" value="1"/>
</dbReference>
<dbReference type="SUPFAM" id="SSF55811">
    <property type="entry name" value="Nudix"/>
    <property type="match status" value="1"/>
</dbReference>
<dbReference type="EMBL" id="JAEQNE010000013">
    <property type="protein sequence ID" value="MBL0395266.1"/>
    <property type="molecule type" value="Genomic_DNA"/>
</dbReference>
<dbReference type="InterPro" id="IPR000086">
    <property type="entry name" value="NUDIX_hydrolase_dom"/>
</dbReference>
<dbReference type="GO" id="GO:0046872">
    <property type="term" value="F:metal ion binding"/>
    <property type="evidence" value="ECO:0007669"/>
    <property type="project" value="UniProtKB-KW"/>
</dbReference>
<protein>
    <submittedName>
        <fullName evidence="9">CoA pyrophosphatase</fullName>
    </submittedName>
</protein>
<proteinExistence type="inferred from homology"/>
<dbReference type="PANTHER" id="PTHR12992:SF11">
    <property type="entry name" value="MITOCHONDRIAL COENZYME A DIPHOSPHATASE NUDT8"/>
    <property type="match status" value="1"/>
</dbReference>
<dbReference type="InterPro" id="IPR020084">
    <property type="entry name" value="NUDIX_hydrolase_CS"/>
</dbReference>
<dbReference type="InterPro" id="IPR045121">
    <property type="entry name" value="CoAse"/>
</dbReference>
<evidence type="ECO:0000313" key="9">
    <source>
        <dbReference type="EMBL" id="MBL0395266.1"/>
    </source>
</evidence>
<keyword evidence="5" id="KW-0460">Magnesium</keyword>
<evidence type="ECO:0000256" key="1">
    <source>
        <dbReference type="ARBA" id="ARBA00001936"/>
    </source>
</evidence>
<reference evidence="9 10" key="1">
    <citation type="journal article" date="2017" name="Int. J. Syst. Evol. Microbiol.">
        <title>Ramlibacter monticola sp. nov., isolated from forest soil.</title>
        <authorList>
            <person name="Chaudhary D.K."/>
            <person name="Kim J."/>
        </authorList>
    </citation>
    <scope>NUCLEOTIDE SEQUENCE [LARGE SCALE GENOMIC DNA]</scope>
    <source>
        <strain evidence="9 10">KACC 19175</strain>
    </source>
</reference>
<dbReference type="Pfam" id="PF00293">
    <property type="entry name" value="NUDIX"/>
    <property type="match status" value="1"/>
</dbReference>
<accession>A0A937CWH8</accession>
<comment type="caution">
    <text evidence="9">The sequence shown here is derived from an EMBL/GenBank/DDBJ whole genome shotgun (WGS) entry which is preliminary data.</text>
</comment>
<evidence type="ECO:0000256" key="3">
    <source>
        <dbReference type="ARBA" id="ARBA00022723"/>
    </source>
</evidence>
<sequence length="224" mass="24544">MAEGRMLLDETLRAQVRDSLARWDRLAAQPTSHRPAAVALTLVEEGPGAALERVAPPGDWSRDAAILLTRRSLHLRHHAGQWALPGGRIDEGETAEQAALRELHEEVGLDLPPQSILGTLDDYVTRSGFAITPVVVWGGEARATAPSPDEVASIHRIPLREFLRADAPLLEPCPDSVHPTLRMPVGAGWIAAPTAAFLYQFRECCLLGRPTRVAHFEQPEFARK</sequence>
<keyword evidence="4 7" id="KW-0378">Hydrolase</keyword>
<comment type="similarity">
    <text evidence="7">Belongs to the Nudix hydrolase family.</text>
</comment>
<comment type="cofactor">
    <cofactor evidence="2">
        <name>Mg(2+)</name>
        <dbReference type="ChEBI" id="CHEBI:18420"/>
    </cofactor>
</comment>
<evidence type="ECO:0000256" key="2">
    <source>
        <dbReference type="ARBA" id="ARBA00001946"/>
    </source>
</evidence>
<comment type="cofactor">
    <cofactor evidence="1">
        <name>Mn(2+)</name>
        <dbReference type="ChEBI" id="CHEBI:29035"/>
    </cofactor>
</comment>
<dbReference type="CDD" id="cd03426">
    <property type="entry name" value="NUDIX_CoAse_Nudt7"/>
    <property type="match status" value="1"/>
</dbReference>